<comment type="caution">
    <text evidence="2">The sequence shown here is derived from an EMBL/GenBank/DDBJ whole genome shotgun (WGS) entry which is preliminary data.</text>
</comment>
<evidence type="ECO:0000313" key="3">
    <source>
        <dbReference type="Proteomes" id="UP000194841"/>
    </source>
</evidence>
<keyword evidence="3" id="KW-1185">Reference proteome</keyword>
<dbReference type="OrthoDB" id="8558970at2"/>
<dbReference type="InterPro" id="IPR046336">
    <property type="entry name" value="Lon_prtase_N_sf"/>
</dbReference>
<feature type="domain" description="Lon N-terminal" evidence="1">
    <location>
        <begin position="4"/>
        <end position="164"/>
    </location>
</feature>
<dbReference type="RefSeq" id="WP_086743453.1">
    <property type="nucleotide sequence ID" value="NZ_MWPV01000002.1"/>
</dbReference>
<dbReference type="EMBL" id="MWPV01000002">
    <property type="protein sequence ID" value="OUL58147.1"/>
    <property type="molecule type" value="Genomic_DNA"/>
</dbReference>
<reference evidence="2 3" key="1">
    <citation type="submission" date="2017-02" db="EMBL/GenBank/DDBJ databases">
        <title>Pseudoalteromonas ulvae TC14 Genome.</title>
        <authorList>
            <person name="Molmeret M."/>
        </authorList>
    </citation>
    <scope>NUCLEOTIDE SEQUENCE [LARGE SCALE GENOMIC DNA]</scope>
    <source>
        <strain evidence="2">TC14</strain>
    </source>
</reference>
<protein>
    <recommendedName>
        <fullName evidence="1">Lon N-terminal domain-containing protein</fullName>
    </recommendedName>
</protein>
<evidence type="ECO:0000259" key="1">
    <source>
        <dbReference type="Pfam" id="PF02190"/>
    </source>
</evidence>
<dbReference type="Gene3D" id="2.30.130.40">
    <property type="entry name" value="LON domain-like"/>
    <property type="match status" value="1"/>
</dbReference>
<dbReference type="Proteomes" id="UP000194841">
    <property type="component" value="Unassembled WGS sequence"/>
</dbReference>
<accession>A0A244CR90</accession>
<sequence>MQLGVFPLPIFLLPGGVTRLRIFEPRYIRLVKEAITQQGFALSTYNNEPPYNSSEHAAWVDIIDFSTLEDGLLSIDVKAKSLVSLRDFTIEKDQLKKATAKQIEHWSAKENCDKSAALAQELESIFNANPDFSALYQQHEYDNPNWVCARFIEILPLSIQKKYEFIQPNSYGLCLDFLHTLIIGEK</sequence>
<proteinExistence type="predicted"/>
<name>A0A244CR90_PSEDV</name>
<dbReference type="AlphaFoldDB" id="A0A244CR90"/>
<dbReference type="InterPro" id="IPR003111">
    <property type="entry name" value="Lon_prtase_N"/>
</dbReference>
<gene>
    <name evidence="2" type="ORF">B1199_07275</name>
</gene>
<dbReference type="SUPFAM" id="SSF88697">
    <property type="entry name" value="PUA domain-like"/>
    <property type="match status" value="1"/>
</dbReference>
<dbReference type="Pfam" id="PF02190">
    <property type="entry name" value="LON_substr_bdg"/>
    <property type="match status" value="1"/>
</dbReference>
<evidence type="ECO:0000313" key="2">
    <source>
        <dbReference type="EMBL" id="OUL58147.1"/>
    </source>
</evidence>
<organism evidence="2 3">
    <name type="scientific">Pseudoalteromonas ulvae</name>
    <dbReference type="NCBI Taxonomy" id="107327"/>
    <lineage>
        <taxon>Bacteria</taxon>
        <taxon>Pseudomonadati</taxon>
        <taxon>Pseudomonadota</taxon>
        <taxon>Gammaproteobacteria</taxon>
        <taxon>Alteromonadales</taxon>
        <taxon>Pseudoalteromonadaceae</taxon>
        <taxon>Pseudoalteromonas</taxon>
    </lineage>
</organism>
<dbReference type="InterPro" id="IPR015947">
    <property type="entry name" value="PUA-like_sf"/>
</dbReference>